<dbReference type="AlphaFoldDB" id="A0AA41ZE83"/>
<dbReference type="InterPro" id="IPR018228">
    <property type="entry name" value="DNase_TatD-rel_CS"/>
</dbReference>
<evidence type="ECO:0000256" key="3">
    <source>
        <dbReference type="ARBA" id="ARBA00022801"/>
    </source>
</evidence>
<dbReference type="GO" id="GO:0046872">
    <property type="term" value="F:metal ion binding"/>
    <property type="evidence" value="ECO:0007669"/>
    <property type="project" value="UniProtKB-KW"/>
</dbReference>
<feature type="binding site" evidence="4">
    <location>
        <position position="14"/>
    </location>
    <ligand>
        <name>a divalent metal cation</name>
        <dbReference type="ChEBI" id="CHEBI:60240"/>
        <label>1</label>
    </ligand>
</feature>
<accession>A0AA41ZE83</accession>
<dbReference type="Gene3D" id="3.20.20.140">
    <property type="entry name" value="Metal-dependent hydrolases"/>
    <property type="match status" value="1"/>
</dbReference>
<keyword evidence="2 4" id="KW-0479">Metal-binding</keyword>
<keyword evidence="6" id="KW-1185">Reference proteome</keyword>
<organism evidence="5 6">
    <name type="scientific">Larsenimonas rhizosphaerae</name>
    <dbReference type="NCBI Taxonomy" id="2944682"/>
    <lineage>
        <taxon>Bacteria</taxon>
        <taxon>Pseudomonadati</taxon>
        <taxon>Pseudomonadota</taxon>
        <taxon>Gammaproteobacteria</taxon>
        <taxon>Oceanospirillales</taxon>
        <taxon>Halomonadaceae</taxon>
        <taxon>Larsenimonas</taxon>
    </lineage>
</organism>
<feature type="binding site" evidence="4">
    <location>
        <position position="143"/>
    </location>
    <ligand>
        <name>a divalent metal cation</name>
        <dbReference type="ChEBI" id="CHEBI:60240"/>
        <label>2</label>
    </ligand>
</feature>
<dbReference type="GO" id="GO:0005829">
    <property type="term" value="C:cytosol"/>
    <property type="evidence" value="ECO:0007669"/>
    <property type="project" value="TreeGrafter"/>
</dbReference>
<feature type="binding site" evidence="4">
    <location>
        <position position="16"/>
    </location>
    <ligand>
        <name>a divalent metal cation</name>
        <dbReference type="ChEBI" id="CHEBI:60240"/>
        <label>1</label>
    </ligand>
</feature>
<dbReference type="GO" id="GO:0016788">
    <property type="term" value="F:hydrolase activity, acting on ester bonds"/>
    <property type="evidence" value="ECO:0007669"/>
    <property type="project" value="InterPro"/>
</dbReference>
<dbReference type="InterPro" id="IPR001130">
    <property type="entry name" value="TatD-like"/>
</dbReference>
<dbReference type="Pfam" id="PF01026">
    <property type="entry name" value="TatD_DNase"/>
    <property type="match status" value="1"/>
</dbReference>
<evidence type="ECO:0000313" key="6">
    <source>
        <dbReference type="Proteomes" id="UP001165678"/>
    </source>
</evidence>
<dbReference type="Proteomes" id="UP001165678">
    <property type="component" value="Unassembled WGS sequence"/>
</dbReference>
<dbReference type="EMBL" id="JAPIVE010000001">
    <property type="protein sequence ID" value="MCX2523659.1"/>
    <property type="molecule type" value="Genomic_DNA"/>
</dbReference>
<name>A0AA41ZE83_9GAMM</name>
<reference evidence="5" key="1">
    <citation type="submission" date="2022-11" db="EMBL/GenBank/DDBJ databases">
        <title>Larsenimonas rhizosphaerae sp. nov., isolated from a tidal mudflat.</title>
        <authorList>
            <person name="Lee S.D."/>
            <person name="Kim I.S."/>
        </authorList>
    </citation>
    <scope>NUCLEOTIDE SEQUENCE</scope>
    <source>
        <strain evidence="5">GH2-1</strain>
    </source>
</reference>
<dbReference type="PROSITE" id="PS01091">
    <property type="entry name" value="TATD_3"/>
    <property type="match status" value="1"/>
</dbReference>
<dbReference type="PANTHER" id="PTHR46124">
    <property type="entry name" value="D-AMINOACYL-TRNA DEACYLASE"/>
    <property type="match status" value="1"/>
</dbReference>
<evidence type="ECO:0000256" key="2">
    <source>
        <dbReference type="ARBA" id="ARBA00022723"/>
    </source>
</evidence>
<dbReference type="NCBIfam" id="TIGR00010">
    <property type="entry name" value="YchF/TatD family DNA exonuclease"/>
    <property type="match status" value="1"/>
</dbReference>
<comment type="caution">
    <text evidence="5">The sequence shown here is derived from an EMBL/GenBank/DDBJ whole genome shotgun (WGS) entry which is preliminary data.</text>
</comment>
<keyword evidence="3 5" id="KW-0378">Hydrolase</keyword>
<evidence type="ECO:0000313" key="5">
    <source>
        <dbReference type="EMBL" id="MCX2523659.1"/>
    </source>
</evidence>
<dbReference type="CDD" id="cd01310">
    <property type="entry name" value="TatD_DNAse"/>
    <property type="match status" value="1"/>
</dbReference>
<sequence>MTPQANPITLVDSHCHLDKLDLTPYNGELAGALDAARDAGVRQFLAIATDITDAPAIVEISRAHSDVVYAIGVHPLRTRDEEASLEALREAVDTFEPVAVGEIGLDYMAPEGKAPGVPVDVQRERFERHLAVAREAELPVIIHTRGAKEDTLTLLEKYVDPAVGGVLHCFTDDLDMARRAIRLGFYISLSGIVTFNQADNVRELARQLPLDRLLIETDSPYLAPVPHRGTSNEPRHVVEVARMIAEVRGISMDEVAMQTSANFYHLFRHAVPQMPEDVQSRLGHINHTMSA</sequence>
<dbReference type="GO" id="GO:0004536">
    <property type="term" value="F:DNA nuclease activity"/>
    <property type="evidence" value="ECO:0007669"/>
    <property type="project" value="InterPro"/>
</dbReference>
<dbReference type="PROSITE" id="PS01090">
    <property type="entry name" value="TATD_2"/>
    <property type="match status" value="1"/>
</dbReference>
<feature type="binding site" evidence="4">
    <location>
        <position position="218"/>
    </location>
    <ligand>
        <name>a divalent metal cation</name>
        <dbReference type="ChEBI" id="CHEBI:60240"/>
        <label>1</label>
    </ligand>
</feature>
<gene>
    <name evidence="5" type="ORF">OQ287_05360</name>
</gene>
<feature type="binding site" evidence="4">
    <location>
        <position position="168"/>
    </location>
    <ligand>
        <name>a divalent metal cation</name>
        <dbReference type="ChEBI" id="CHEBI:60240"/>
        <label>2</label>
    </ligand>
</feature>
<dbReference type="SUPFAM" id="SSF51556">
    <property type="entry name" value="Metallo-dependent hydrolases"/>
    <property type="match status" value="1"/>
</dbReference>
<protein>
    <submittedName>
        <fullName evidence="5">TatD family hydrolase</fullName>
    </submittedName>
</protein>
<evidence type="ECO:0000256" key="1">
    <source>
        <dbReference type="ARBA" id="ARBA00009275"/>
    </source>
</evidence>
<evidence type="ECO:0000256" key="4">
    <source>
        <dbReference type="PIRSR" id="PIRSR005902-1"/>
    </source>
</evidence>
<feature type="binding site" evidence="4">
    <location>
        <position position="102"/>
    </location>
    <ligand>
        <name>a divalent metal cation</name>
        <dbReference type="ChEBI" id="CHEBI:60240"/>
        <label>1</label>
    </ligand>
</feature>
<dbReference type="InterPro" id="IPR032466">
    <property type="entry name" value="Metal_Hydrolase"/>
</dbReference>
<dbReference type="InterPro" id="IPR015991">
    <property type="entry name" value="TatD/YcfH-like"/>
</dbReference>
<dbReference type="FunFam" id="3.20.20.140:FF:000005">
    <property type="entry name" value="TatD family hydrolase"/>
    <property type="match status" value="1"/>
</dbReference>
<proteinExistence type="inferred from homology"/>
<comment type="similarity">
    <text evidence="1">Belongs to the metallo-dependent hydrolases superfamily. TatD-type hydrolase family.</text>
</comment>
<dbReference type="PROSITE" id="PS01137">
    <property type="entry name" value="TATD_1"/>
    <property type="match status" value="1"/>
</dbReference>
<dbReference type="RefSeq" id="WP_250937418.1">
    <property type="nucleotide sequence ID" value="NZ_JAMLJK010000001.1"/>
</dbReference>
<dbReference type="PIRSF" id="PIRSF005902">
    <property type="entry name" value="DNase_TatD"/>
    <property type="match status" value="1"/>
</dbReference>
<dbReference type="PANTHER" id="PTHR46124:SF2">
    <property type="entry name" value="D-AMINOACYL-TRNA DEACYLASE"/>
    <property type="match status" value="1"/>
</dbReference>